<sequence>MPWAGRVGAGRDWESQWSQHCGAVDLPSLEERIVKPPLRGLCVRVGGTDLTVHNTTTDTQRTAGKDRNSSPRFIPFLHLFLSIEKCV</sequence>
<dbReference type="AlphaFoldDB" id="A0A5B7GFA5"/>
<protein>
    <submittedName>
        <fullName evidence="1">Uncharacterized protein</fullName>
    </submittedName>
</protein>
<dbReference type="Proteomes" id="UP000324222">
    <property type="component" value="Unassembled WGS sequence"/>
</dbReference>
<gene>
    <name evidence="1" type="ORF">E2C01_051617</name>
</gene>
<evidence type="ECO:0000313" key="1">
    <source>
        <dbReference type="EMBL" id="MPC57632.1"/>
    </source>
</evidence>
<keyword evidence="2" id="KW-1185">Reference proteome</keyword>
<comment type="caution">
    <text evidence="1">The sequence shown here is derived from an EMBL/GenBank/DDBJ whole genome shotgun (WGS) entry which is preliminary data.</text>
</comment>
<evidence type="ECO:0000313" key="2">
    <source>
        <dbReference type="Proteomes" id="UP000324222"/>
    </source>
</evidence>
<accession>A0A5B7GFA5</accession>
<dbReference type="EMBL" id="VSRR010014943">
    <property type="protein sequence ID" value="MPC57632.1"/>
    <property type="molecule type" value="Genomic_DNA"/>
</dbReference>
<name>A0A5B7GFA5_PORTR</name>
<reference evidence="1 2" key="1">
    <citation type="submission" date="2019-05" db="EMBL/GenBank/DDBJ databases">
        <title>Another draft genome of Portunus trituberculatus and its Hox gene families provides insights of decapod evolution.</title>
        <authorList>
            <person name="Jeong J.-H."/>
            <person name="Song I."/>
            <person name="Kim S."/>
            <person name="Choi T."/>
            <person name="Kim D."/>
            <person name="Ryu S."/>
            <person name="Kim W."/>
        </authorList>
    </citation>
    <scope>NUCLEOTIDE SEQUENCE [LARGE SCALE GENOMIC DNA]</scope>
    <source>
        <tissue evidence="1">Muscle</tissue>
    </source>
</reference>
<proteinExistence type="predicted"/>
<organism evidence="1 2">
    <name type="scientific">Portunus trituberculatus</name>
    <name type="common">Swimming crab</name>
    <name type="synonym">Neptunus trituberculatus</name>
    <dbReference type="NCBI Taxonomy" id="210409"/>
    <lineage>
        <taxon>Eukaryota</taxon>
        <taxon>Metazoa</taxon>
        <taxon>Ecdysozoa</taxon>
        <taxon>Arthropoda</taxon>
        <taxon>Crustacea</taxon>
        <taxon>Multicrustacea</taxon>
        <taxon>Malacostraca</taxon>
        <taxon>Eumalacostraca</taxon>
        <taxon>Eucarida</taxon>
        <taxon>Decapoda</taxon>
        <taxon>Pleocyemata</taxon>
        <taxon>Brachyura</taxon>
        <taxon>Eubrachyura</taxon>
        <taxon>Portunoidea</taxon>
        <taxon>Portunidae</taxon>
        <taxon>Portuninae</taxon>
        <taxon>Portunus</taxon>
    </lineage>
</organism>